<evidence type="ECO:0000313" key="2">
    <source>
        <dbReference type="EMBL" id="CAK0789561.1"/>
    </source>
</evidence>
<name>A0ABN9P9W7_9DINO</name>
<sequence length="157" mass="16558">PRPPCALAAPCAGAPRPRRGPESRPGRGLLRREGPHPSGAVRPAPPWRASSSSSAASSSPSSAASSRRLHEGSRPPRRGPPARITLPVRRHPRLRLHWAGGARFSAGGRAEVACSTAHLECGLFCRCVCACADARAVTLFHHPVADSQPLVRVVVEV</sequence>
<gene>
    <name evidence="2" type="ORF">PCOR1329_LOCUS1093</name>
</gene>
<comment type="caution">
    <text evidence="2">The sequence shown here is derived from an EMBL/GenBank/DDBJ whole genome shotgun (WGS) entry which is preliminary data.</text>
</comment>
<dbReference type="Proteomes" id="UP001189429">
    <property type="component" value="Unassembled WGS sequence"/>
</dbReference>
<reference evidence="2" key="1">
    <citation type="submission" date="2023-10" db="EMBL/GenBank/DDBJ databases">
        <authorList>
            <person name="Chen Y."/>
            <person name="Shah S."/>
            <person name="Dougan E. K."/>
            <person name="Thang M."/>
            <person name="Chan C."/>
        </authorList>
    </citation>
    <scope>NUCLEOTIDE SEQUENCE [LARGE SCALE GENOMIC DNA]</scope>
</reference>
<evidence type="ECO:0000256" key="1">
    <source>
        <dbReference type="SAM" id="MobiDB-lite"/>
    </source>
</evidence>
<proteinExistence type="predicted"/>
<organism evidence="2 3">
    <name type="scientific">Prorocentrum cordatum</name>
    <dbReference type="NCBI Taxonomy" id="2364126"/>
    <lineage>
        <taxon>Eukaryota</taxon>
        <taxon>Sar</taxon>
        <taxon>Alveolata</taxon>
        <taxon>Dinophyceae</taxon>
        <taxon>Prorocentrales</taxon>
        <taxon>Prorocentraceae</taxon>
        <taxon>Prorocentrum</taxon>
    </lineage>
</organism>
<protein>
    <submittedName>
        <fullName evidence="2">Uncharacterized protein</fullName>
    </submittedName>
</protein>
<feature type="compositionally biased region" description="Basic and acidic residues" evidence="1">
    <location>
        <begin position="19"/>
        <end position="35"/>
    </location>
</feature>
<feature type="region of interest" description="Disordered" evidence="1">
    <location>
        <begin position="1"/>
        <end position="85"/>
    </location>
</feature>
<accession>A0ABN9P9W7</accession>
<feature type="compositionally biased region" description="Low complexity" evidence="1">
    <location>
        <begin position="47"/>
        <end position="66"/>
    </location>
</feature>
<feature type="non-terminal residue" evidence="2">
    <location>
        <position position="1"/>
    </location>
</feature>
<dbReference type="EMBL" id="CAUYUJ010000258">
    <property type="protein sequence ID" value="CAK0789561.1"/>
    <property type="molecule type" value="Genomic_DNA"/>
</dbReference>
<evidence type="ECO:0000313" key="3">
    <source>
        <dbReference type="Proteomes" id="UP001189429"/>
    </source>
</evidence>
<keyword evidence="3" id="KW-1185">Reference proteome</keyword>
<feature type="compositionally biased region" description="Low complexity" evidence="1">
    <location>
        <begin position="1"/>
        <end position="15"/>
    </location>
</feature>